<sequence>MNGATIDMLYFARVAELLGKRAERLPLPQPANTVQLVEDLAVRYPQLSEANRLRLAVNQTHVKGPVALAADDEVAVFEPVTGG</sequence>
<dbReference type="GO" id="GO:1990133">
    <property type="term" value="C:molybdopterin adenylyltransferase complex"/>
    <property type="evidence" value="ECO:0007669"/>
    <property type="project" value="TreeGrafter"/>
</dbReference>
<dbReference type="Proteomes" id="UP000026682">
    <property type="component" value="Unassembled WGS sequence"/>
</dbReference>
<protein>
    <recommendedName>
        <fullName evidence="3">Molybdopterin synthase sulfur carrier subunit</fullName>
    </recommendedName>
</protein>
<dbReference type="Gene3D" id="3.10.20.30">
    <property type="match status" value="1"/>
</dbReference>
<proteinExistence type="inferred from homology"/>
<evidence type="ECO:0000256" key="2">
    <source>
        <dbReference type="ARBA" id="ARBA00024200"/>
    </source>
</evidence>
<accession>A0A158M377</accession>
<dbReference type="CDD" id="cd00754">
    <property type="entry name" value="Ubl_MoaD"/>
    <property type="match status" value="1"/>
</dbReference>
<comment type="similarity">
    <text evidence="2">Belongs to the MoaD family.</text>
</comment>
<reference evidence="4 5" key="1">
    <citation type="submission" date="2014-03" db="EMBL/GenBank/DDBJ databases">
        <title>Genome sequence of Bordetella holmseii.</title>
        <authorList>
            <person name="Harvill E."/>
            <person name="Goodfield L.L."/>
            <person name="Ivanov Y."/>
            <person name="Meyer J.A."/>
            <person name="Newth C."/>
            <person name="Cassiday P."/>
            <person name="Tondella M.L."/>
            <person name="Liao P."/>
            <person name="Zimmerman J."/>
            <person name="Meert K."/>
            <person name="Wessel D."/>
            <person name="Berger J."/>
            <person name="Dean J.M."/>
            <person name="Holubkov R."/>
            <person name="Burr J."/>
            <person name="Liu T."/>
            <person name="Brinkac L.M."/>
            <person name="Sanka R."/>
            <person name="Kim M."/>
            <person name="Losada L."/>
        </authorList>
    </citation>
    <scope>NUCLEOTIDE SEQUENCE [LARGE SCALE GENOMIC DNA]</scope>
    <source>
        <strain evidence="4 5">CDC-H585-BH</strain>
    </source>
</reference>
<organism evidence="4 5">
    <name type="scientific">Bordetella holmesii CDC-H585-BH</name>
    <dbReference type="NCBI Taxonomy" id="1331206"/>
    <lineage>
        <taxon>Bacteria</taxon>
        <taxon>Pseudomonadati</taxon>
        <taxon>Pseudomonadota</taxon>
        <taxon>Betaproteobacteria</taxon>
        <taxon>Burkholderiales</taxon>
        <taxon>Alcaligenaceae</taxon>
        <taxon>Bordetella</taxon>
    </lineage>
</organism>
<keyword evidence="1" id="KW-0547">Nucleotide-binding</keyword>
<evidence type="ECO:0000256" key="3">
    <source>
        <dbReference type="ARBA" id="ARBA00024247"/>
    </source>
</evidence>
<dbReference type="InterPro" id="IPR044672">
    <property type="entry name" value="MOCS2A"/>
</dbReference>
<dbReference type="InterPro" id="IPR016155">
    <property type="entry name" value="Mopterin_synth/thiamin_S_b"/>
</dbReference>
<dbReference type="PANTHER" id="PTHR33359:SF1">
    <property type="entry name" value="MOLYBDOPTERIN SYNTHASE SULFUR CARRIER SUBUNIT"/>
    <property type="match status" value="1"/>
</dbReference>
<comment type="caution">
    <text evidence="4">The sequence shown here is derived from an EMBL/GenBank/DDBJ whole genome shotgun (WGS) entry which is preliminary data.</text>
</comment>
<dbReference type="SUPFAM" id="SSF54285">
    <property type="entry name" value="MoaD/ThiS"/>
    <property type="match status" value="1"/>
</dbReference>
<dbReference type="InterPro" id="IPR012675">
    <property type="entry name" value="Beta-grasp_dom_sf"/>
</dbReference>
<name>A0A158M377_9BORD</name>
<dbReference type="PANTHER" id="PTHR33359">
    <property type="entry name" value="MOLYBDOPTERIN SYNTHASE SULFUR CARRIER SUBUNIT"/>
    <property type="match status" value="1"/>
</dbReference>
<dbReference type="STRING" id="35814.BBB42_06790"/>
<gene>
    <name evidence="4" type="ORF">L497_0697</name>
</gene>
<evidence type="ECO:0000313" key="4">
    <source>
        <dbReference type="EMBL" id="KAK90812.1"/>
    </source>
</evidence>
<dbReference type="InterPro" id="IPR003749">
    <property type="entry name" value="ThiS/MoaD-like"/>
</dbReference>
<dbReference type="UniPathway" id="UPA00344"/>
<dbReference type="GO" id="GO:0000166">
    <property type="term" value="F:nucleotide binding"/>
    <property type="evidence" value="ECO:0007669"/>
    <property type="project" value="UniProtKB-KW"/>
</dbReference>
<dbReference type="PATRIC" id="fig|1331206.3.peg.1899"/>
<dbReference type="GO" id="GO:0006777">
    <property type="term" value="P:Mo-molybdopterin cofactor biosynthetic process"/>
    <property type="evidence" value="ECO:0007669"/>
    <property type="project" value="InterPro"/>
</dbReference>
<evidence type="ECO:0000313" key="5">
    <source>
        <dbReference type="Proteomes" id="UP000026682"/>
    </source>
</evidence>
<dbReference type="Pfam" id="PF02597">
    <property type="entry name" value="ThiS"/>
    <property type="match status" value="1"/>
</dbReference>
<dbReference type="EMBL" id="JFZZ01000070">
    <property type="protein sequence ID" value="KAK90812.1"/>
    <property type="molecule type" value="Genomic_DNA"/>
</dbReference>
<dbReference type="GeneID" id="93120465"/>
<evidence type="ECO:0000256" key="1">
    <source>
        <dbReference type="ARBA" id="ARBA00022741"/>
    </source>
</evidence>
<dbReference type="AlphaFoldDB" id="A0A158M377"/>
<dbReference type="RefSeq" id="WP_025341388.1">
    <property type="nucleotide sequence ID" value="NZ_JFZZ01000070.1"/>
</dbReference>